<gene>
    <name evidence="8" type="ORF">FAS41_12880</name>
</gene>
<name>A0A5R9R5J3_9PSED</name>
<feature type="domain" description="Phosphotyrosine protein phosphatase I" evidence="7">
    <location>
        <begin position="3"/>
        <end position="143"/>
    </location>
</feature>
<sequence>MFKNVLVICAGNICRSPTGEHLLQQNLASTDIRVSSAGLTAMVGHPLERSALDTLQRHGQQPHDHTARQLTPQLLQASDLVLVMERRQLQDVIRLSPVSRGKTFLLGKWQSEREIPDPYRRGTAAFEHAYALIEEAATAWSRRLQPQR</sequence>
<keyword evidence="3" id="KW-0378">Hydrolase</keyword>
<dbReference type="SMART" id="SM00226">
    <property type="entry name" value="LMWPc"/>
    <property type="match status" value="1"/>
</dbReference>
<comment type="catalytic activity">
    <reaction evidence="5">
        <text>O-phospho-L-tyrosyl-[protein] + H2O = L-tyrosyl-[protein] + phosphate</text>
        <dbReference type="Rhea" id="RHEA:10684"/>
        <dbReference type="Rhea" id="RHEA-COMP:10136"/>
        <dbReference type="Rhea" id="RHEA-COMP:20101"/>
        <dbReference type="ChEBI" id="CHEBI:15377"/>
        <dbReference type="ChEBI" id="CHEBI:43474"/>
        <dbReference type="ChEBI" id="CHEBI:46858"/>
        <dbReference type="ChEBI" id="CHEBI:61978"/>
        <dbReference type="EC" id="3.1.3.48"/>
    </reaction>
</comment>
<dbReference type="InterPro" id="IPR050438">
    <property type="entry name" value="LMW_PTPase"/>
</dbReference>
<dbReference type="CDD" id="cd16343">
    <property type="entry name" value="LMWPTP"/>
    <property type="match status" value="1"/>
</dbReference>
<dbReference type="InterPro" id="IPR023485">
    <property type="entry name" value="Ptyr_pPase"/>
</dbReference>
<organism evidence="8 9">
    <name type="scientific">Pseudomonas nicosulfuronedens</name>
    <dbReference type="NCBI Taxonomy" id="2571105"/>
    <lineage>
        <taxon>Bacteria</taxon>
        <taxon>Pseudomonadati</taxon>
        <taxon>Pseudomonadota</taxon>
        <taxon>Gammaproteobacteria</taxon>
        <taxon>Pseudomonadales</taxon>
        <taxon>Pseudomonadaceae</taxon>
        <taxon>Pseudomonas</taxon>
    </lineage>
</organism>
<comment type="similarity">
    <text evidence="1">Belongs to the low molecular weight phosphotyrosine protein phosphatase family.</text>
</comment>
<evidence type="ECO:0000256" key="3">
    <source>
        <dbReference type="ARBA" id="ARBA00022801"/>
    </source>
</evidence>
<dbReference type="SUPFAM" id="SSF52788">
    <property type="entry name" value="Phosphotyrosine protein phosphatases I"/>
    <property type="match status" value="1"/>
</dbReference>
<dbReference type="GO" id="GO:0004725">
    <property type="term" value="F:protein tyrosine phosphatase activity"/>
    <property type="evidence" value="ECO:0007669"/>
    <property type="project" value="UniProtKB-EC"/>
</dbReference>
<feature type="active site" description="Nucleophile" evidence="6">
    <location>
        <position position="9"/>
    </location>
</feature>
<evidence type="ECO:0000256" key="2">
    <source>
        <dbReference type="ARBA" id="ARBA00013064"/>
    </source>
</evidence>
<evidence type="ECO:0000313" key="9">
    <source>
        <dbReference type="Proteomes" id="UP000306635"/>
    </source>
</evidence>
<evidence type="ECO:0000256" key="4">
    <source>
        <dbReference type="ARBA" id="ARBA00022912"/>
    </source>
</evidence>
<reference evidence="8 9" key="1">
    <citation type="submission" date="2019-04" db="EMBL/GenBank/DDBJ databases">
        <authorList>
            <person name="Li M."/>
        </authorList>
    </citation>
    <scope>NUCLEOTIDE SEQUENCE [LARGE SCALE GENOMIC DNA]</scope>
    <source>
        <strain evidence="8 9">LAM1902</strain>
    </source>
</reference>
<dbReference type="RefSeq" id="WP_138522750.1">
    <property type="nucleotide sequence ID" value="NZ_JAOCBK010000001.1"/>
</dbReference>
<dbReference type="Pfam" id="PF01451">
    <property type="entry name" value="LMWPc"/>
    <property type="match status" value="1"/>
</dbReference>
<keyword evidence="4" id="KW-0904">Protein phosphatase</keyword>
<feature type="active site" description="Proton donor" evidence="6">
    <location>
        <position position="117"/>
    </location>
</feature>
<dbReference type="PANTHER" id="PTHR11717:SF31">
    <property type="entry name" value="LOW MOLECULAR WEIGHT PROTEIN-TYROSINE-PHOSPHATASE ETP-RELATED"/>
    <property type="match status" value="1"/>
</dbReference>
<dbReference type="InterPro" id="IPR017867">
    <property type="entry name" value="Tyr_phospatase_low_mol_wt"/>
</dbReference>
<evidence type="ECO:0000259" key="7">
    <source>
        <dbReference type="SMART" id="SM00226"/>
    </source>
</evidence>
<evidence type="ECO:0000256" key="5">
    <source>
        <dbReference type="ARBA" id="ARBA00051722"/>
    </source>
</evidence>
<accession>A0A5R9R5J3</accession>
<evidence type="ECO:0000256" key="6">
    <source>
        <dbReference type="PIRSR" id="PIRSR617867-1"/>
    </source>
</evidence>
<evidence type="ECO:0000256" key="1">
    <source>
        <dbReference type="ARBA" id="ARBA00011063"/>
    </source>
</evidence>
<dbReference type="InterPro" id="IPR036196">
    <property type="entry name" value="Ptyr_pPase_sf"/>
</dbReference>
<keyword evidence="9" id="KW-1185">Reference proteome</keyword>
<dbReference type="EC" id="3.1.3.48" evidence="2"/>
<feature type="active site" evidence="6">
    <location>
        <position position="15"/>
    </location>
</feature>
<dbReference type="PANTHER" id="PTHR11717">
    <property type="entry name" value="LOW MOLECULAR WEIGHT PROTEIN TYROSINE PHOSPHATASE"/>
    <property type="match status" value="1"/>
</dbReference>
<evidence type="ECO:0000313" key="8">
    <source>
        <dbReference type="EMBL" id="TLX78043.1"/>
    </source>
</evidence>
<dbReference type="Gene3D" id="3.40.50.2300">
    <property type="match status" value="1"/>
</dbReference>
<dbReference type="PRINTS" id="PR00719">
    <property type="entry name" value="LMWPTPASE"/>
</dbReference>
<protein>
    <recommendedName>
        <fullName evidence="2">protein-tyrosine-phosphatase</fullName>
        <ecNumber evidence="2">3.1.3.48</ecNumber>
    </recommendedName>
</protein>
<comment type="caution">
    <text evidence="8">The sequence shown here is derived from an EMBL/GenBank/DDBJ whole genome shotgun (WGS) entry which is preliminary data.</text>
</comment>
<dbReference type="EMBL" id="SWDV01000012">
    <property type="protein sequence ID" value="TLX78043.1"/>
    <property type="molecule type" value="Genomic_DNA"/>
</dbReference>
<dbReference type="OrthoDB" id="9784339at2"/>
<proteinExistence type="inferred from homology"/>
<dbReference type="Proteomes" id="UP000306635">
    <property type="component" value="Unassembled WGS sequence"/>
</dbReference>
<dbReference type="AlphaFoldDB" id="A0A5R9R5J3"/>